<feature type="transmembrane region" description="Helical" evidence="1">
    <location>
        <begin position="101"/>
        <end position="120"/>
    </location>
</feature>
<dbReference type="SUPFAM" id="SSF52833">
    <property type="entry name" value="Thioredoxin-like"/>
    <property type="match status" value="1"/>
</dbReference>
<gene>
    <name evidence="2" type="ORF">Hgul01_05346</name>
</gene>
<keyword evidence="3" id="KW-1185">Reference proteome</keyword>
<evidence type="ECO:0008006" key="4">
    <source>
        <dbReference type="Google" id="ProtNLM"/>
    </source>
</evidence>
<protein>
    <recommendedName>
        <fullName evidence="4">Glutaredoxin domain-containing protein</fullName>
    </recommendedName>
</protein>
<name>A0ABP9XAM6_9CHLR</name>
<dbReference type="RefSeq" id="WP_345725073.1">
    <property type="nucleotide sequence ID" value="NZ_BAABRU010000058.1"/>
</dbReference>
<evidence type="ECO:0000313" key="3">
    <source>
        <dbReference type="Proteomes" id="UP001428290"/>
    </source>
</evidence>
<keyword evidence="1" id="KW-0812">Transmembrane</keyword>
<reference evidence="2 3" key="1">
    <citation type="submission" date="2024-02" db="EMBL/GenBank/DDBJ databases">
        <title>Herpetosiphon gulosus NBRC 112829.</title>
        <authorList>
            <person name="Ichikawa N."/>
            <person name="Katano-Makiyama Y."/>
            <person name="Hidaka K."/>
        </authorList>
    </citation>
    <scope>NUCLEOTIDE SEQUENCE [LARGE SCALE GENOMIC DNA]</scope>
    <source>
        <strain evidence="2 3">NBRC 112829</strain>
    </source>
</reference>
<evidence type="ECO:0000313" key="2">
    <source>
        <dbReference type="EMBL" id="GAA5531521.1"/>
    </source>
</evidence>
<comment type="caution">
    <text evidence="2">The sequence shown here is derived from an EMBL/GenBank/DDBJ whole genome shotgun (WGS) entry which is preliminary data.</text>
</comment>
<accession>A0ABP9XAM6</accession>
<dbReference type="InterPro" id="IPR036249">
    <property type="entry name" value="Thioredoxin-like_sf"/>
</dbReference>
<organism evidence="2 3">
    <name type="scientific">Herpetosiphon gulosus</name>
    <dbReference type="NCBI Taxonomy" id="1973496"/>
    <lineage>
        <taxon>Bacteria</taxon>
        <taxon>Bacillati</taxon>
        <taxon>Chloroflexota</taxon>
        <taxon>Chloroflexia</taxon>
        <taxon>Herpetosiphonales</taxon>
        <taxon>Herpetosiphonaceae</taxon>
        <taxon>Herpetosiphon</taxon>
    </lineage>
</organism>
<dbReference type="EMBL" id="BAABRU010000058">
    <property type="protein sequence ID" value="GAA5531521.1"/>
    <property type="molecule type" value="Genomic_DNA"/>
</dbReference>
<evidence type="ECO:0000256" key="1">
    <source>
        <dbReference type="SAM" id="Phobius"/>
    </source>
</evidence>
<dbReference type="Gene3D" id="3.40.30.10">
    <property type="entry name" value="Glutaredoxin"/>
    <property type="match status" value="1"/>
</dbReference>
<keyword evidence="1" id="KW-1133">Transmembrane helix</keyword>
<dbReference type="Proteomes" id="UP001428290">
    <property type="component" value="Unassembled WGS sequence"/>
</dbReference>
<sequence length="122" mass="13200">MRSPDPATGEPIRLYGHDRCPAVPPVRGLLNRACIPYTYINIHHDPAAAAVVQQINDGNASVPTLVFPDESTLTEPTTKQLVARLAQVGYAVPWHAQLIGYGWKLLIGVGIVLAIVRGLGWI</sequence>
<keyword evidence="1" id="KW-0472">Membrane</keyword>
<proteinExistence type="predicted"/>